<sequence length="110" mass="11689">MCQAGYVAVEGRCEQFSGDESGGQPNSSAGGQSNSSAKPSSGHPSDRSGCMGKNSAHCNGICTWDFAGDWKTSCIPETCVGLNHNACDLHPKKCDWKWTGDWKTSCQVAR</sequence>
<protein>
    <submittedName>
        <fullName evidence="2">Uncharacterized protein</fullName>
    </submittedName>
</protein>
<proteinExistence type="predicted"/>
<dbReference type="AlphaFoldDB" id="A0A7S2I0X9"/>
<evidence type="ECO:0000313" key="2">
    <source>
        <dbReference type="EMBL" id="CAD9505520.1"/>
    </source>
</evidence>
<evidence type="ECO:0000256" key="1">
    <source>
        <dbReference type="SAM" id="MobiDB-lite"/>
    </source>
</evidence>
<reference evidence="2" key="1">
    <citation type="submission" date="2021-01" db="EMBL/GenBank/DDBJ databases">
        <authorList>
            <person name="Corre E."/>
            <person name="Pelletier E."/>
            <person name="Niang G."/>
            <person name="Scheremetjew M."/>
            <person name="Finn R."/>
            <person name="Kale V."/>
            <person name="Holt S."/>
            <person name="Cochrane G."/>
            <person name="Meng A."/>
            <person name="Brown T."/>
            <person name="Cohen L."/>
        </authorList>
    </citation>
    <scope>NUCLEOTIDE SEQUENCE</scope>
    <source>
        <strain evidence="2">RCC3387</strain>
    </source>
</reference>
<dbReference type="EMBL" id="HBGW01008518">
    <property type="protein sequence ID" value="CAD9505520.1"/>
    <property type="molecule type" value="Transcribed_RNA"/>
</dbReference>
<feature type="region of interest" description="Disordered" evidence="1">
    <location>
        <begin position="15"/>
        <end position="51"/>
    </location>
</feature>
<organism evidence="2">
    <name type="scientific">Zooxanthella nutricula</name>
    <dbReference type="NCBI Taxonomy" id="1333877"/>
    <lineage>
        <taxon>Eukaryota</taxon>
        <taxon>Sar</taxon>
        <taxon>Alveolata</taxon>
        <taxon>Dinophyceae</taxon>
        <taxon>Peridiniales</taxon>
        <taxon>Peridiniales incertae sedis</taxon>
        <taxon>Zooxanthella</taxon>
    </lineage>
</organism>
<name>A0A7S2I0X9_9DINO</name>
<gene>
    <name evidence="2" type="ORF">BRAN1462_LOCUS5511</name>
</gene>
<feature type="compositionally biased region" description="Low complexity" evidence="1">
    <location>
        <begin position="22"/>
        <end position="37"/>
    </location>
</feature>
<accession>A0A7S2I0X9</accession>